<accession>A0A1J0A4B7</accession>
<dbReference type="STRING" id="519472.BHY08_02325"/>
<dbReference type="OrthoDB" id="9808360at2"/>
<gene>
    <name evidence="1" type="ORF">BHY08_02325</name>
</gene>
<dbReference type="PROSITE" id="PS51197">
    <property type="entry name" value="HTH_RRF2_2"/>
    <property type="match status" value="1"/>
</dbReference>
<organism evidence="1 2">
    <name type="scientific">Vagococcus teuberi</name>
    <dbReference type="NCBI Taxonomy" id="519472"/>
    <lineage>
        <taxon>Bacteria</taxon>
        <taxon>Bacillati</taxon>
        <taxon>Bacillota</taxon>
        <taxon>Bacilli</taxon>
        <taxon>Lactobacillales</taxon>
        <taxon>Enterococcaceae</taxon>
        <taxon>Vagococcus</taxon>
    </lineage>
</organism>
<dbReference type="GO" id="GO:0005829">
    <property type="term" value="C:cytosol"/>
    <property type="evidence" value="ECO:0007669"/>
    <property type="project" value="TreeGrafter"/>
</dbReference>
<dbReference type="NCBIfam" id="TIGR00738">
    <property type="entry name" value="rrf2_super"/>
    <property type="match status" value="1"/>
</dbReference>
<dbReference type="InterPro" id="IPR036390">
    <property type="entry name" value="WH_DNA-bd_sf"/>
</dbReference>
<evidence type="ECO:0008006" key="3">
    <source>
        <dbReference type="Google" id="ProtNLM"/>
    </source>
</evidence>
<evidence type="ECO:0000313" key="1">
    <source>
        <dbReference type="EMBL" id="APB30761.1"/>
    </source>
</evidence>
<sequence>MKLTNATEQALAIMALLSTQEKDVPVSSIAIYQKLSVSSSYIRKLLRKLVVSNIIEGVSGNNGGFYIKKDLSEITLLNIVEAIEEPFHSFPKIGVLERAFSDFTEIAQTGDKQIADCFAKADRKWNEELGRITVKDILSDVFREYGEIPHRNWNDFIEDEGSVQC</sequence>
<dbReference type="AlphaFoldDB" id="A0A1J0A4B7"/>
<dbReference type="RefSeq" id="WP_071456335.1">
    <property type="nucleotide sequence ID" value="NZ_CABJEN010000004.1"/>
</dbReference>
<dbReference type="InterPro" id="IPR036388">
    <property type="entry name" value="WH-like_DNA-bd_sf"/>
</dbReference>
<dbReference type="EMBL" id="CP017267">
    <property type="protein sequence ID" value="APB30761.1"/>
    <property type="molecule type" value="Genomic_DNA"/>
</dbReference>
<dbReference type="Gene3D" id="1.10.10.10">
    <property type="entry name" value="Winged helix-like DNA-binding domain superfamily/Winged helix DNA-binding domain"/>
    <property type="match status" value="1"/>
</dbReference>
<dbReference type="InterPro" id="IPR000944">
    <property type="entry name" value="Tscrpt_reg_Rrf2"/>
</dbReference>
<proteinExistence type="predicted"/>
<dbReference type="PANTHER" id="PTHR33221:SF9">
    <property type="entry name" value="RRF2 FAMILY PROTEIN"/>
    <property type="match status" value="1"/>
</dbReference>
<dbReference type="Pfam" id="PF02082">
    <property type="entry name" value="Rrf2"/>
    <property type="match status" value="1"/>
</dbReference>
<dbReference type="SUPFAM" id="SSF46785">
    <property type="entry name" value="Winged helix' DNA-binding domain"/>
    <property type="match status" value="1"/>
</dbReference>
<protein>
    <recommendedName>
        <fullName evidence="3">Rrf2 family transcriptional regulator</fullName>
    </recommendedName>
</protein>
<name>A0A1J0A4B7_9ENTE</name>
<keyword evidence="2" id="KW-1185">Reference proteome</keyword>
<dbReference type="GO" id="GO:0003700">
    <property type="term" value="F:DNA-binding transcription factor activity"/>
    <property type="evidence" value="ECO:0007669"/>
    <property type="project" value="TreeGrafter"/>
</dbReference>
<evidence type="ECO:0000313" key="2">
    <source>
        <dbReference type="Proteomes" id="UP000191200"/>
    </source>
</evidence>
<reference evidence="1 2" key="1">
    <citation type="submission" date="2016-09" db="EMBL/GenBank/DDBJ databases">
        <title>Vagococcus teuberi sp. nov., isolated from the Malian artisanal sour milk fene.</title>
        <authorList>
            <person name="Wullschleger S."/>
            <person name="Seifert C."/>
            <person name="Baumgartner S."/>
            <person name="Lacroix C."/>
            <person name="Bonfoh B."/>
            <person name="Stevens M.J."/>
            <person name="Meile L."/>
        </authorList>
    </citation>
    <scope>NUCLEOTIDE SEQUENCE [LARGE SCALE GENOMIC DNA]</scope>
    <source>
        <strain evidence="1 2">DSM 21459</strain>
    </source>
</reference>
<dbReference type="PANTHER" id="PTHR33221">
    <property type="entry name" value="WINGED HELIX-TURN-HELIX TRANSCRIPTIONAL REGULATOR, RRF2 FAMILY"/>
    <property type="match status" value="1"/>
</dbReference>
<dbReference type="KEGG" id="vte:BHY08_02325"/>
<dbReference type="Proteomes" id="UP000191200">
    <property type="component" value="Chromosome"/>
</dbReference>